<gene>
    <name evidence="1" type="ORF">O6H91_04G012200</name>
</gene>
<evidence type="ECO:0000313" key="1">
    <source>
        <dbReference type="EMBL" id="KAJ7557839.1"/>
    </source>
</evidence>
<protein>
    <submittedName>
        <fullName evidence="1">Uncharacterized protein</fullName>
    </submittedName>
</protein>
<sequence>MSTPLAMADSEVLSSLASNQSGLASLSDDAEGQCQSPSSQISAESGATLNLCDYMGLSEVSSAPVQMADSREDQNAAPKTIFNLILQETELTLGPLKALPTSPRAQNGAPFQPNGVFSLPTTSERRNETVDLPKQAYAMLNIYHTANAKGEMKDYQIPKKGASGFEQAESIKLCEGVDERRHDICQKGFPSSADQHGMYVTRHAEGLDLGVGLFPHCLAHYPYEEVGENKVSSCSRGMEEQTFVEPQKQCMEHNKIPENIENLEKFRDIVVAEEPIEDKEQRKCNAINKSLYQLTFKRPMPNKLQEVITRNKHWQPEPTAVLTDAGINLTKHELSSLEYNSATQDFKLGQSSSANGIAGARKIVDALKSPLKGTKRAYSEALEIGSAVINAASKAPNFGNGHADCESKVYGKHLVPPLFPWSPNNHSNASWAPKIEPPGWRLDLFPLTGQPISYVSPDYHFTTLPEKLVGGKLSNSEFGDGLNDAGTTDEDDAIVIAPRNPVGWPPVQSFRKNSLPPPHLKTIVKTEAIIPTSAGTRLHVQSKCSYVKVYMDGLPIGRKVDLQSHDSYDKLSLTLEDMFKNLIGGGNSGDQNSTLKEMMAASTGKKMNFFCGSDYVLTYEDEDGDLMLVGDVPWRMFTMTVKRLRIMKSSEAIGLAPKDLEENKS</sequence>
<name>A0ACC2DUA9_DIPCM</name>
<evidence type="ECO:0000313" key="2">
    <source>
        <dbReference type="Proteomes" id="UP001162992"/>
    </source>
</evidence>
<comment type="caution">
    <text evidence="1">The sequence shown here is derived from an EMBL/GenBank/DDBJ whole genome shotgun (WGS) entry which is preliminary data.</text>
</comment>
<keyword evidence="2" id="KW-1185">Reference proteome</keyword>
<organism evidence="1 2">
    <name type="scientific">Diphasiastrum complanatum</name>
    <name type="common">Issler's clubmoss</name>
    <name type="synonym">Lycopodium complanatum</name>
    <dbReference type="NCBI Taxonomy" id="34168"/>
    <lineage>
        <taxon>Eukaryota</taxon>
        <taxon>Viridiplantae</taxon>
        <taxon>Streptophyta</taxon>
        <taxon>Embryophyta</taxon>
        <taxon>Tracheophyta</taxon>
        <taxon>Lycopodiopsida</taxon>
        <taxon>Lycopodiales</taxon>
        <taxon>Lycopodiaceae</taxon>
        <taxon>Lycopodioideae</taxon>
        <taxon>Diphasiastrum</taxon>
    </lineage>
</organism>
<proteinExistence type="predicted"/>
<dbReference type="EMBL" id="CM055095">
    <property type="protein sequence ID" value="KAJ7557839.1"/>
    <property type="molecule type" value="Genomic_DNA"/>
</dbReference>
<accession>A0ACC2DUA9</accession>
<reference evidence="2" key="1">
    <citation type="journal article" date="2024" name="Proc. Natl. Acad. Sci. U.S.A.">
        <title>Extraordinary preservation of gene collinearity over three hundred million years revealed in homosporous lycophytes.</title>
        <authorList>
            <person name="Li C."/>
            <person name="Wickell D."/>
            <person name="Kuo L.Y."/>
            <person name="Chen X."/>
            <person name="Nie B."/>
            <person name="Liao X."/>
            <person name="Peng D."/>
            <person name="Ji J."/>
            <person name="Jenkins J."/>
            <person name="Williams M."/>
            <person name="Shu S."/>
            <person name="Plott C."/>
            <person name="Barry K."/>
            <person name="Rajasekar S."/>
            <person name="Grimwood J."/>
            <person name="Han X."/>
            <person name="Sun S."/>
            <person name="Hou Z."/>
            <person name="He W."/>
            <person name="Dai G."/>
            <person name="Sun C."/>
            <person name="Schmutz J."/>
            <person name="Leebens-Mack J.H."/>
            <person name="Li F.W."/>
            <person name="Wang L."/>
        </authorList>
    </citation>
    <scope>NUCLEOTIDE SEQUENCE [LARGE SCALE GENOMIC DNA]</scope>
    <source>
        <strain evidence="2">cv. PW_Plant_1</strain>
    </source>
</reference>
<dbReference type="Proteomes" id="UP001162992">
    <property type="component" value="Chromosome 4"/>
</dbReference>